<organism evidence="1 2">
    <name type="scientific">Hypoxylon rubiginosum</name>
    <dbReference type="NCBI Taxonomy" id="110542"/>
    <lineage>
        <taxon>Eukaryota</taxon>
        <taxon>Fungi</taxon>
        <taxon>Dikarya</taxon>
        <taxon>Ascomycota</taxon>
        <taxon>Pezizomycotina</taxon>
        <taxon>Sordariomycetes</taxon>
        <taxon>Xylariomycetidae</taxon>
        <taxon>Xylariales</taxon>
        <taxon>Hypoxylaceae</taxon>
        <taxon>Hypoxylon</taxon>
    </lineage>
</organism>
<keyword evidence="2" id="KW-1185">Reference proteome</keyword>
<accession>A0ACC0CIR1</accession>
<dbReference type="Proteomes" id="UP001497680">
    <property type="component" value="Unassembled WGS sequence"/>
</dbReference>
<dbReference type="EMBL" id="MU394457">
    <property type="protein sequence ID" value="KAI6080294.1"/>
    <property type="molecule type" value="Genomic_DNA"/>
</dbReference>
<evidence type="ECO:0000313" key="1">
    <source>
        <dbReference type="EMBL" id="KAI6080294.1"/>
    </source>
</evidence>
<proteinExistence type="predicted"/>
<reference evidence="1 2" key="1">
    <citation type="journal article" date="2022" name="New Phytol.">
        <title>Ecological generalism drives hyperdiversity of secondary metabolite gene clusters in xylarialean endophytes.</title>
        <authorList>
            <person name="Franco M.E.E."/>
            <person name="Wisecaver J.H."/>
            <person name="Arnold A.E."/>
            <person name="Ju Y.M."/>
            <person name="Slot J.C."/>
            <person name="Ahrendt S."/>
            <person name="Moore L.P."/>
            <person name="Eastman K.E."/>
            <person name="Scott K."/>
            <person name="Konkel Z."/>
            <person name="Mondo S.J."/>
            <person name="Kuo A."/>
            <person name="Hayes R.D."/>
            <person name="Haridas S."/>
            <person name="Andreopoulos B."/>
            <person name="Riley R."/>
            <person name="LaButti K."/>
            <person name="Pangilinan J."/>
            <person name="Lipzen A."/>
            <person name="Amirebrahimi M."/>
            <person name="Yan J."/>
            <person name="Adam C."/>
            <person name="Keymanesh K."/>
            <person name="Ng V."/>
            <person name="Louie K."/>
            <person name="Northen T."/>
            <person name="Drula E."/>
            <person name="Henrissat B."/>
            <person name="Hsieh H.M."/>
            <person name="Youens-Clark K."/>
            <person name="Lutzoni F."/>
            <person name="Miadlikowska J."/>
            <person name="Eastwood D.C."/>
            <person name="Hamelin R.C."/>
            <person name="Grigoriev I.V."/>
            <person name="U'Ren J.M."/>
        </authorList>
    </citation>
    <scope>NUCLEOTIDE SEQUENCE [LARGE SCALE GENOMIC DNA]</scope>
    <source>
        <strain evidence="1 2">ER1909</strain>
    </source>
</reference>
<sequence length="735" mass="83853">MHALEPGIREVVEDYVEVDDSVELLDDLLKTLKSECQSDDSVLLAMNLGDFLNTHDDRIRFDGPFYPIPGKAKNVILQYMIDNLPPDSLGFKLNELDASRKTLLQTAAEQIRLDCFALLLANGADPNVSSVGGLKIRNMLVKSARFPALGQMRNLLDFREFCRLGPNEYISVAPWRGNSFESRSIRELQRDPKSWLSLADPGADGLTWIHVPSTNGLTIMAIFRVLASHDSTRETYDFMRIFSDHFRPSTVAPGDPFLNYRDASYLSEKIGRHRRIDCSVIVFPSLALSTIRRHKAARAQHESIRKTLSPETFGKYSADYSIHLERTLDEAYYLGLSSADLEFRNKDQVVSRMFRKAGREAPILMVPQLWLWKVGGLIISAYSMTRESEIFQKWKYRSGEQKGARWKPRISSNNADLQLTEILANLIYSFGQECDVEGVKYPPALDVFEKSVVFVLSEASDYMNTTKPSSINYNKERYFLHALSDIRDELVMIKHVLKQQEEVLGMMINDDTIDWPPSLKWGELPRAGATLKKYQQRIAKIDGDAERIEKTVHDMLNLKRTYASVKDSHSSVILSTAVIGFTVITIIFAPLMFLTALFALKIDGFEKLQLRKTSGIYDPLYIGGIFVGSEILTIALTVLAVTVSLWYIKRWDQVGENHNAKPLRKEVVVRRSKQGSRKSTRRVDLESHNEMGKPKLPNVTRDWLQRFSRLIWPETTPSHHIREELVEVDEGRLEK</sequence>
<name>A0ACC0CIR1_9PEZI</name>
<gene>
    <name evidence="1" type="ORF">F4821DRAFT_266027</name>
</gene>
<comment type="caution">
    <text evidence="1">The sequence shown here is derived from an EMBL/GenBank/DDBJ whole genome shotgun (WGS) entry which is preliminary data.</text>
</comment>
<evidence type="ECO:0000313" key="2">
    <source>
        <dbReference type="Proteomes" id="UP001497680"/>
    </source>
</evidence>
<protein>
    <submittedName>
        <fullName evidence="1">Uncharacterized protein</fullName>
    </submittedName>
</protein>